<dbReference type="Proteomes" id="UP001220962">
    <property type="component" value="Chromosome"/>
</dbReference>
<evidence type="ECO:0000313" key="2">
    <source>
        <dbReference type="EMBL" id="WDI03424.1"/>
    </source>
</evidence>
<evidence type="ECO:0008006" key="5">
    <source>
        <dbReference type="Google" id="ProtNLM"/>
    </source>
</evidence>
<organism evidence="1 3">
    <name type="scientific">Paenibacillus urinalis</name>
    <dbReference type="NCBI Taxonomy" id="521520"/>
    <lineage>
        <taxon>Bacteria</taxon>
        <taxon>Bacillati</taxon>
        <taxon>Bacillota</taxon>
        <taxon>Bacilli</taxon>
        <taxon>Bacillales</taxon>
        <taxon>Paenibacillaceae</taxon>
        <taxon>Paenibacillus</taxon>
    </lineage>
</organism>
<protein>
    <recommendedName>
        <fullName evidence="5">Polymer-forming cytoskeletal protein</fullName>
    </recommendedName>
</protein>
<reference evidence="1 4" key="1">
    <citation type="submission" date="2023-02" db="EMBL/GenBank/DDBJ databases">
        <title>Pathogen: clinical or host-associated sample.</title>
        <authorList>
            <person name="Hergert J."/>
            <person name="Casey R."/>
            <person name="Wagner J."/>
            <person name="Young E.L."/>
            <person name="Oakeson K.F."/>
        </authorList>
    </citation>
    <scope>NUCLEOTIDE SEQUENCE</scope>
    <source>
        <strain evidence="2 4">2022CK-00829</strain>
        <strain evidence="1">2022CK-00830</strain>
    </source>
</reference>
<proteinExistence type="predicted"/>
<dbReference type="SUPFAM" id="SSF51161">
    <property type="entry name" value="Trimeric LpxA-like enzymes"/>
    <property type="match status" value="1"/>
</dbReference>
<evidence type="ECO:0000313" key="4">
    <source>
        <dbReference type="Proteomes" id="UP001221519"/>
    </source>
</evidence>
<dbReference type="Proteomes" id="UP001221519">
    <property type="component" value="Chromosome"/>
</dbReference>
<gene>
    <name evidence="1" type="ORF">PUW23_05940</name>
    <name evidence="2" type="ORF">PUW25_05475</name>
</gene>
<dbReference type="EMBL" id="CP118101">
    <property type="protein sequence ID" value="WDH83767.1"/>
    <property type="molecule type" value="Genomic_DNA"/>
</dbReference>
<evidence type="ECO:0000313" key="3">
    <source>
        <dbReference type="Proteomes" id="UP001220962"/>
    </source>
</evidence>
<keyword evidence="4" id="KW-1185">Reference proteome</keyword>
<sequence>MPTFDQVLVTGNQTILGHLHVNGNSTIGNLDIAGSMSIWGGGVFVDDNATIQGNLGAGLNVSAGQNVVAGSRLMSVGTPTVPPVAASTVSTRFYPATLPTQPGLMLKGTDGLNYMIIVDTSSGLPTLAIHGA</sequence>
<accession>A0AAX3N546</accession>
<dbReference type="AlphaFoldDB" id="A0AAX3N546"/>
<dbReference type="EMBL" id="CP118108">
    <property type="protein sequence ID" value="WDI03424.1"/>
    <property type="molecule type" value="Genomic_DNA"/>
</dbReference>
<evidence type="ECO:0000313" key="1">
    <source>
        <dbReference type="EMBL" id="WDH83767.1"/>
    </source>
</evidence>
<dbReference type="InterPro" id="IPR011004">
    <property type="entry name" value="Trimer_LpxA-like_sf"/>
</dbReference>
<name>A0AAX3N546_9BACL</name>
<dbReference type="RefSeq" id="WP_047912219.1">
    <property type="nucleotide sequence ID" value="NZ_CP118101.1"/>
</dbReference>